<dbReference type="GO" id="GO:0030288">
    <property type="term" value="C:outer membrane-bounded periplasmic space"/>
    <property type="evidence" value="ECO:0007669"/>
    <property type="project" value="UniProtKB-ARBA"/>
</dbReference>
<feature type="signal peptide" evidence="4">
    <location>
        <begin position="1"/>
        <end position="35"/>
    </location>
</feature>
<dbReference type="Gene3D" id="3.40.190.10">
    <property type="entry name" value="Periplasmic binding protein-like II"/>
    <property type="match status" value="1"/>
</dbReference>
<comment type="similarity">
    <text evidence="2">Belongs to the bacterial solute-binding protein 5 family.</text>
</comment>
<sequence length="550" mass="61508">MTSNRITRRGTMQMMGLAGAAGLFAPNLLVSRALAAAPDAPTGQIIVGFSQEPTVFNPLMPRIEVDDGVQLSLFDALFRISPEGEFIPALAAEVPTIENGGLSEDGLEWRVKLRDDVKWHDGEPFTAEDVKFTLELVVDPNFRSWRTTGHDLVRDLTVVSPTEITWRMEEPFAPYMAILVETMMVPKHILGPEEDRNNAPFNQAPVGTGAFKWGSRTAGDHLELVANPDYFGEGPYIERLIYKYIPDLTVLYTQFKSGDIDIAGSQYITPDNYEEAKTLPGKVVEVVPSPTVESLFLNMERPQFKEKAVREALYAALDKQAIIDALYYGLPTPTESYLPQQSFFYNPDLPQHEFNIERANQILDEAGWTRGAGGIREKDGVRLSFTNSTTSGNHLREQAQQFIQQTFAEIGVEMTISNKPPAVMWGDYWTNSEFDTVIVGIVFTTGADADVTVRFHSGAIPAQDGAGSNTGQYQNEEVDKLLEQGTSTFVPEERKEIYHQLQKIIRDDLPLLPMFQYATVRGHKEGIMGIVPNINTRIDTWHAAAYYWDN</sequence>
<evidence type="ECO:0000256" key="4">
    <source>
        <dbReference type="SAM" id="SignalP"/>
    </source>
</evidence>
<dbReference type="InterPro" id="IPR006311">
    <property type="entry name" value="TAT_signal"/>
</dbReference>
<evidence type="ECO:0000256" key="3">
    <source>
        <dbReference type="ARBA" id="ARBA00022729"/>
    </source>
</evidence>
<organism evidence="6 7">
    <name type="scientific">Paracoccus alkanivorans</name>
    <dbReference type="NCBI Taxonomy" id="2116655"/>
    <lineage>
        <taxon>Bacteria</taxon>
        <taxon>Pseudomonadati</taxon>
        <taxon>Pseudomonadota</taxon>
        <taxon>Alphaproteobacteria</taxon>
        <taxon>Rhodobacterales</taxon>
        <taxon>Paracoccaceae</taxon>
        <taxon>Paracoccus</taxon>
    </lineage>
</organism>
<protein>
    <submittedName>
        <fullName evidence="6">Peptide ABC transporter substrate-binding protein</fullName>
    </submittedName>
</protein>
<dbReference type="AlphaFoldDB" id="A0A3M0MET4"/>
<dbReference type="GO" id="GO:0015833">
    <property type="term" value="P:peptide transport"/>
    <property type="evidence" value="ECO:0007669"/>
    <property type="project" value="TreeGrafter"/>
</dbReference>
<evidence type="ECO:0000313" key="7">
    <source>
        <dbReference type="Proteomes" id="UP000273516"/>
    </source>
</evidence>
<dbReference type="InterPro" id="IPR000914">
    <property type="entry name" value="SBP_5_dom"/>
</dbReference>
<dbReference type="OrthoDB" id="9803988at2"/>
<dbReference type="Gene3D" id="3.90.76.10">
    <property type="entry name" value="Dipeptide-binding Protein, Domain 1"/>
    <property type="match status" value="1"/>
</dbReference>
<feature type="chain" id="PRO_5018079197" evidence="4">
    <location>
        <begin position="36"/>
        <end position="550"/>
    </location>
</feature>
<dbReference type="Proteomes" id="UP000273516">
    <property type="component" value="Unassembled WGS sequence"/>
</dbReference>
<evidence type="ECO:0000256" key="2">
    <source>
        <dbReference type="ARBA" id="ARBA00005695"/>
    </source>
</evidence>
<gene>
    <name evidence="6" type="ORF">C9E81_06105</name>
</gene>
<dbReference type="CDD" id="cd08513">
    <property type="entry name" value="PBP2_thermophilic_Hb8_like"/>
    <property type="match status" value="1"/>
</dbReference>
<feature type="domain" description="Solute-binding protein family 5" evidence="5">
    <location>
        <begin position="86"/>
        <end position="452"/>
    </location>
</feature>
<dbReference type="SUPFAM" id="SSF53850">
    <property type="entry name" value="Periplasmic binding protein-like II"/>
    <property type="match status" value="1"/>
</dbReference>
<dbReference type="PIRSF" id="PIRSF002741">
    <property type="entry name" value="MppA"/>
    <property type="match status" value="1"/>
</dbReference>
<dbReference type="InterPro" id="IPR039424">
    <property type="entry name" value="SBP_5"/>
</dbReference>
<dbReference type="InterPro" id="IPR030678">
    <property type="entry name" value="Peptide/Ni-bd"/>
</dbReference>
<comment type="subcellular location">
    <subcellularLocation>
        <location evidence="1">Periplasm</location>
    </subcellularLocation>
</comment>
<evidence type="ECO:0000259" key="5">
    <source>
        <dbReference type="Pfam" id="PF00496"/>
    </source>
</evidence>
<name>A0A3M0MET4_9RHOB</name>
<dbReference type="PANTHER" id="PTHR30290">
    <property type="entry name" value="PERIPLASMIC BINDING COMPONENT OF ABC TRANSPORTER"/>
    <property type="match status" value="1"/>
</dbReference>
<dbReference type="Pfam" id="PF00496">
    <property type="entry name" value="SBP_bac_5"/>
    <property type="match status" value="1"/>
</dbReference>
<evidence type="ECO:0000313" key="6">
    <source>
        <dbReference type="EMBL" id="RMC36258.1"/>
    </source>
</evidence>
<dbReference type="PROSITE" id="PS51318">
    <property type="entry name" value="TAT"/>
    <property type="match status" value="1"/>
</dbReference>
<reference evidence="6 7" key="1">
    <citation type="submission" date="2018-07" db="EMBL/GenBank/DDBJ databases">
        <authorList>
            <person name="Zhang Y."/>
            <person name="Wang L."/>
            <person name="Ma S."/>
        </authorList>
    </citation>
    <scope>NUCLEOTIDE SEQUENCE [LARGE SCALE GENOMIC DNA]</scope>
    <source>
        <strain evidence="6 7">4-2</strain>
    </source>
</reference>
<keyword evidence="7" id="KW-1185">Reference proteome</keyword>
<keyword evidence="3 4" id="KW-0732">Signal</keyword>
<evidence type="ECO:0000256" key="1">
    <source>
        <dbReference type="ARBA" id="ARBA00004418"/>
    </source>
</evidence>
<dbReference type="Gene3D" id="3.10.105.10">
    <property type="entry name" value="Dipeptide-binding Protein, Domain 3"/>
    <property type="match status" value="1"/>
</dbReference>
<dbReference type="EMBL" id="QOKZ01000002">
    <property type="protein sequence ID" value="RMC36258.1"/>
    <property type="molecule type" value="Genomic_DNA"/>
</dbReference>
<dbReference type="RefSeq" id="WP_122111422.1">
    <property type="nucleotide sequence ID" value="NZ_QOKZ01000002.1"/>
</dbReference>
<dbReference type="GO" id="GO:1904680">
    <property type="term" value="F:peptide transmembrane transporter activity"/>
    <property type="evidence" value="ECO:0007669"/>
    <property type="project" value="TreeGrafter"/>
</dbReference>
<proteinExistence type="inferred from homology"/>
<comment type="caution">
    <text evidence="6">The sequence shown here is derived from an EMBL/GenBank/DDBJ whole genome shotgun (WGS) entry which is preliminary data.</text>
</comment>
<accession>A0A3M0MET4</accession>
<dbReference type="PANTHER" id="PTHR30290:SF38">
    <property type="entry name" value="D,D-DIPEPTIDE-BINDING PERIPLASMIC PROTEIN DDPA-RELATED"/>
    <property type="match status" value="1"/>
</dbReference>
<dbReference type="GO" id="GO:0043190">
    <property type="term" value="C:ATP-binding cassette (ABC) transporter complex"/>
    <property type="evidence" value="ECO:0007669"/>
    <property type="project" value="InterPro"/>
</dbReference>